<evidence type="ECO:0000313" key="4">
    <source>
        <dbReference type="RefSeq" id="XP_015083479.1"/>
    </source>
</evidence>
<dbReference type="SUPFAM" id="SSF53474">
    <property type="entry name" value="alpha/beta-Hydrolases"/>
    <property type="match status" value="1"/>
</dbReference>
<dbReference type="GeneID" id="107026882"/>
<keyword evidence="3" id="KW-1185">Reference proteome</keyword>
<dbReference type="Proteomes" id="UP000694930">
    <property type="component" value="Chromosome 8"/>
</dbReference>
<dbReference type="PANTHER" id="PTHR43689:SF9">
    <property type="entry name" value="LYSOPHOSPHOLIPASE BODYGUARD 3-RELATED"/>
    <property type="match status" value="1"/>
</dbReference>
<evidence type="ECO:0000313" key="3">
    <source>
        <dbReference type="Proteomes" id="UP000694930"/>
    </source>
</evidence>
<feature type="signal peptide" evidence="1">
    <location>
        <begin position="1"/>
        <end position="18"/>
    </location>
</feature>
<evidence type="ECO:0000256" key="1">
    <source>
        <dbReference type="SAM" id="SignalP"/>
    </source>
</evidence>
<feature type="chain" id="PRO_5045664305" evidence="1">
    <location>
        <begin position="19"/>
        <end position="452"/>
    </location>
</feature>
<dbReference type="InterPro" id="IPR029058">
    <property type="entry name" value="AB_hydrolase_fold"/>
</dbReference>
<dbReference type="InterPro" id="IPR000073">
    <property type="entry name" value="AB_hydrolase_1"/>
</dbReference>
<evidence type="ECO:0000259" key="2">
    <source>
        <dbReference type="Pfam" id="PF00561"/>
    </source>
</evidence>
<reference evidence="3" key="1">
    <citation type="journal article" date="2014" name="Nat. Genet.">
        <title>The genome of the stress-tolerant wild tomato species Solanum pennellii.</title>
        <authorList>
            <person name="Bolger A."/>
            <person name="Scossa F."/>
            <person name="Bolger M.E."/>
            <person name="Lanz C."/>
            <person name="Maumus F."/>
            <person name="Tohge T."/>
            <person name="Quesneville H."/>
            <person name="Alseekh S."/>
            <person name="Sorensen I."/>
            <person name="Lichtenstein G."/>
            <person name="Fich E.A."/>
            <person name="Conte M."/>
            <person name="Keller H."/>
            <person name="Schneeberger K."/>
            <person name="Schwacke R."/>
            <person name="Ofner I."/>
            <person name="Vrebalov J."/>
            <person name="Xu Y."/>
            <person name="Osorio S."/>
            <person name="Aflitos S.A."/>
            <person name="Schijlen E."/>
            <person name="Jimenez-Gomez J.M."/>
            <person name="Ryngajllo M."/>
            <person name="Kimura S."/>
            <person name="Kumar R."/>
            <person name="Koenig D."/>
            <person name="Headland L.R."/>
            <person name="Maloof J.N."/>
            <person name="Sinha N."/>
            <person name="van Ham R.C."/>
            <person name="Lankhorst R.K."/>
            <person name="Mao L."/>
            <person name="Vogel A."/>
            <person name="Arsova B."/>
            <person name="Panstruga R."/>
            <person name="Fei Z."/>
            <person name="Rose J.K."/>
            <person name="Zamir D."/>
            <person name="Carrari F."/>
            <person name="Giovannoni J.J."/>
            <person name="Weigel D."/>
            <person name="Usadel B."/>
            <person name="Fernie A.R."/>
        </authorList>
    </citation>
    <scope>NUCLEOTIDE SEQUENCE [LARGE SCALE GENOMIC DNA]</scope>
    <source>
        <strain evidence="3">cv. LA0716</strain>
    </source>
</reference>
<dbReference type="RefSeq" id="XP_015083479.1">
    <property type="nucleotide sequence ID" value="XM_015227993.2"/>
</dbReference>
<accession>A0ABM1HCD5</accession>
<sequence>MSLCFFIVVIMGAVKGSARSSLIAMNEAISFLVFIILDIVDFMLCYTYKVIDFLIEAEWKPCYCSFTKEAITSSGSILVGESKIVCLTCSSKVHLEEISDTLYSRPSKWKRRKFDNAGVRSTFTVNNSTIVEGKMGAHNITTPRWSDCDCNTCNSCKDSLFVRVDGAKANFEEDVLFLHGFISSSAFWTETLFPNFSKAATSKYRLFAVDLLGFGRSPKPSDSLYTIREHLEMIEKSVIEGHKVKSFHIVAHSLGCILALALAVKYPGSVKSLTLIAPPYFPTPKGEQPTQHMMRRIAPRRVWPPIAFGASIACGYEHISRSVCLVICKNHRLWEFLTKLVTRNRIRTYLIEGFCCHTHNAAWHTLHNIICGTAGKIEGYLEMVKNKLKCEVTVFHGEDDELIPVECSFNVQSRIPRAHVKVIQKKDHITIVVGRQKSFATELEQIWNNAKL</sequence>
<organism evidence="3 4">
    <name type="scientific">Solanum pennellii</name>
    <name type="common">Tomato</name>
    <name type="synonym">Lycopersicon pennellii</name>
    <dbReference type="NCBI Taxonomy" id="28526"/>
    <lineage>
        <taxon>Eukaryota</taxon>
        <taxon>Viridiplantae</taxon>
        <taxon>Streptophyta</taxon>
        <taxon>Embryophyta</taxon>
        <taxon>Tracheophyta</taxon>
        <taxon>Spermatophyta</taxon>
        <taxon>Magnoliopsida</taxon>
        <taxon>eudicotyledons</taxon>
        <taxon>Gunneridae</taxon>
        <taxon>Pentapetalae</taxon>
        <taxon>asterids</taxon>
        <taxon>lamiids</taxon>
        <taxon>Solanales</taxon>
        <taxon>Solanaceae</taxon>
        <taxon>Solanoideae</taxon>
        <taxon>Solaneae</taxon>
        <taxon>Solanum</taxon>
        <taxon>Solanum subgen. Lycopersicon</taxon>
    </lineage>
</organism>
<keyword evidence="1" id="KW-0732">Signal</keyword>
<name>A0ABM1HCD5_SOLPN</name>
<gene>
    <name evidence="4" type="primary">LOC107026882</name>
</gene>
<protein>
    <submittedName>
        <fullName evidence="4">Probable lysophospholipase BODYGUARD 3</fullName>
    </submittedName>
</protein>
<dbReference type="PRINTS" id="PR00111">
    <property type="entry name" value="ABHYDROLASE"/>
</dbReference>
<reference evidence="4" key="2">
    <citation type="submission" date="2025-08" db="UniProtKB">
        <authorList>
            <consortium name="RefSeq"/>
        </authorList>
    </citation>
    <scope>IDENTIFICATION</scope>
</reference>
<proteinExistence type="predicted"/>
<feature type="domain" description="AB hydrolase-1" evidence="2">
    <location>
        <begin position="175"/>
        <end position="284"/>
    </location>
</feature>
<dbReference type="Gene3D" id="3.40.50.1820">
    <property type="entry name" value="alpha/beta hydrolase"/>
    <property type="match status" value="1"/>
</dbReference>
<dbReference type="PANTHER" id="PTHR43689">
    <property type="entry name" value="HYDROLASE"/>
    <property type="match status" value="1"/>
</dbReference>
<dbReference type="Pfam" id="PF00561">
    <property type="entry name" value="Abhydrolase_1"/>
    <property type="match status" value="1"/>
</dbReference>